<dbReference type="InterPro" id="IPR013783">
    <property type="entry name" value="Ig-like_fold"/>
</dbReference>
<name>A0AAV4V9J7_CAEEX</name>
<keyword evidence="1" id="KW-1015">Disulfide bond</keyword>
<sequence length="78" mass="8249">MKSAPPGGEGDAPPQTGVGGLDCTADLRGEGARPQAELTWWREGKEVEGTTETVLEDGNLTVSTYAFTPRAERTTGNR</sequence>
<feature type="domain" description="CD80-like immunoglobulin C2-set" evidence="3">
    <location>
        <begin position="29"/>
        <end position="72"/>
    </location>
</feature>
<accession>A0AAV4V9J7</accession>
<proteinExistence type="predicted"/>
<organism evidence="4 5">
    <name type="scientific">Caerostris extrusa</name>
    <name type="common">Bark spider</name>
    <name type="synonym">Caerostris bankana</name>
    <dbReference type="NCBI Taxonomy" id="172846"/>
    <lineage>
        <taxon>Eukaryota</taxon>
        <taxon>Metazoa</taxon>
        <taxon>Ecdysozoa</taxon>
        <taxon>Arthropoda</taxon>
        <taxon>Chelicerata</taxon>
        <taxon>Arachnida</taxon>
        <taxon>Araneae</taxon>
        <taxon>Araneomorphae</taxon>
        <taxon>Entelegynae</taxon>
        <taxon>Araneoidea</taxon>
        <taxon>Araneidae</taxon>
        <taxon>Caerostris</taxon>
    </lineage>
</organism>
<evidence type="ECO:0000259" key="3">
    <source>
        <dbReference type="Pfam" id="PF08205"/>
    </source>
</evidence>
<protein>
    <recommendedName>
        <fullName evidence="3">CD80-like immunoglobulin C2-set domain-containing protein</fullName>
    </recommendedName>
</protein>
<dbReference type="AlphaFoldDB" id="A0AAV4V9J7"/>
<dbReference type="EMBL" id="BPLR01014150">
    <property type="protein sequence ID" value="GIY66728.1"/>
    <property type="molecule type" value="Genomic_DNA"/>
</dbReference>
<dbReference type="Pfam" id="PF08205">
    <property type="entry name" value="C2-set_2"/>
    <property type="match status" value="1"/>
</dbReference>
<dbReference type="Gene3D" id="2.60.40.10">
    <property type="entry name" value="Immunoglobulins"/>
    <property type="match status" value="1"/>
</dbReference>
<evidence type="ECO:0000313" key="5">
    <source>
        <dbReference type="Proteomes" id="UP001054945"/>
    </source>
</evidence>
<reference evidence="4 5" key="1">
    <citation type="submission" date="2021-06" db="EMBL/GenBank/DDBJ databases">
        <title>Caerostris extrusa draft genome.</title>
        <authorList>
            <person name="Kono N."/>
            <person name="Arakawa K."/>
        </authorList>
    </citation>
    <scope>NUCLEOTIDE SEQUENCE [LARGE SCALE GENOMIC DNA]</scope>
</reference>
<evidence type="ECO:0000256" key="2">
    <source>
        <dbReference type="SAM" id="MobiDB-lite"/>
    </source>
</evidence>
<keyword evidence="5" id="KW-1185">Reference proteome</keyword>
<gene>
    <name evidence="4" type="ORF">CEXT_447771</name>
</gene>
<feature type="region of interest" description="Disordered" evidence="2">
    <location>
        <begin position="1"/>
        <end position="36"/>
    </location>
</feature>
<dbReference type="InterPro" id="IPR013162">
    <property type="entry name" value="CD80_C2-set"/>
</dbReference>
<evidence type="ECO:0000256" key="1">
    <source>
        <dbReference type="ARBA" id="ARBA00023157"/>
    </source>
</evidence>
<comment type="caution">
    <text evidence="4">The sequence shown here is derived from an EMBL/GenBank/DDBJ whole genome shotgun (WGS) entry which is preliminary data.</text>
</comment>
<dbReference type="Proteomes" id="UP001054945">
    <property type="component" value="Unassembled WGS sequence"/>
</dbReference>
<evidence type="ECO:0000313" key="4">
    <source>
        <dbReference type="EMBL" id="GIY66728.1"/>
    </source>
</evidence>